<evidence type="ECO:0000256" key="1">
    <source>
        <dbReference type="ARBA" id="ARBA00004442"/>
    </source>
</evidence>
<keyword evidence="8" id="KW-0175">Coiled coil</keyword>
<dbReference type="GO" id="GO:0009279">
    <property type="term" value="C:cell outer membrane"/>
    <property type="evidence" value="ECO:0007669"/>
    <property type="project" value="UniProtKB-SubCell"/>
</dbReference>
<dbReference type="GO" id="GO:0015288">
    <property type="term" value="F:porin activity"/>
    <property type="evidence" value="ECO:0007669"/>
    <property type="project" value="TreeGrafter"/>
</dbReference>
<evidence type="ECO:0000313" key="10">
    <source>
        <dbReference type="Proteomes" id="UP000826725"/>
    </source>
</evidence>
<evidence type="ECO:0000256" key="4">
    <source>
        <dbReference type="ARBA" id="ARBA00022452"/>
    </source>
</evidence>
<keyword evidence="6" id="KW-0472">Membrane</keyword>
<organism evidence="9 10">
    <name type="scientific">Desulfomarina profundi</name>
    <dbReference type="NCBI Taxonomy" id="2772557"/>
    <lineage>
        <taxon>Bacteria</taxon>
        <taxon>Pseudomonadati</taxon>
        <taxon>Thermodesulfobacteriota</taxon>
        <taxon>Desulfobulbia</taxon>
        <taxon>Desulfobulbales</taxon>
        <taxon>Desulfobulbaceae</taxon>
        <taxon>Desulfomarina</taxon>
    </lineage>
</organism>
<feature type="coiled-coil region" evidence="8">
    <location>
        <begin position="299"/>
        <end position="344"/>
    </location>
</feature>
<dbReference type="Pfam" id="PF02321">
    <property type="entry name" value="OEP"/>
    <property type="match status" value="2"/>
</dbReference>
<dbReference type="GO" id="GO:0015562">
    <property type="term" value="F:efflux transmembrane transporter activity"/>
    <property type="evidence" value="ECO:0007669"/>
    <property type="project" value="InterPro"/>
</dbReference>
<evidence type="ECO:0000256" key="8">
    <source>
        <dbReference type="SAM" id="Coils"/>
    </source>
</evidence>
<evidence type="ECO:0000256" key="5">
    <source>
        <dbReference type="ARBA" id="ARBA00022692"/>
    </source>
</evidence>
<evidence type="ECO:0000256" key="6">
    <source>
        <dbReference type="ARBA" id="ARBA00023136"/>
    </source>
</evidence>
<accession>A0A8D5FIF6</accession>
<comment type="similarity">
    <text evidence="2">Belongs to the outer membrane factor (OMF) (TC 1.B.17) family.</text>
</comment>
<evidence type="ECO:0000313" key="9">
    <source>
        <dbReference type="EMBL" id="BCL61201.1"/>
    </source>
</evidence>
<proteinExistence type="inferred from homology"/>
<dbReference type="InterPro" id="IPR003423">
    <property type="entry name" value="OMP_efflux"/>
</dbReference>
<dbReference type="Proteomes" id="UP000826725">
    <property type="component" value="Chromosome"/>
</dbReference>
<keyword evidence="3" id="KW-0813">Transport</keyword>
<evidence type="ECO:0008006" key="11">
    <source>
        <dbReference type="Google" id="ProtNLM"/>
    </source>
</evidence>
<keyword evidence="7" id="KW-0998">Cell outer membrane</keyword>
<keyword evidence="5" id="KW-0812">Transmembrane</keyword>
<evidence type="ECO:0000256" key="2">
    <source>
        <dbReference type="ARBA" id="ARBA00007613"/>
    </source>
</evidence>
<dbReference type="AlphaFoldDB" id="A0A8D5FIF6"/>
<gene>
    <name evidence="9" type="ORF">DGMP_18940</name>
</gene>
<dbReference type="PANTHER" id="PTHR30026:SF20">
    <property type="entry name" value="OUTER MEMBRANE PROTEIN TOLC"/>
    <property type="match status" value="1"/>
</dbReference>
<keyword evidence="4" id="KW-1134">Transmembrane beta strand</keyword>
<evidence type="ECO:0000256" key="7">
    <source>
        <dbReference type="ARBA" id="ARBA00023237"/>
    </source>
</evidence>
<evidence type="ECO:0000256" key="3">
    <source>
        <dbReference type="ARBA" id="ARBA00022448"/>
    </source>
</evidence>
<dbReference type="PANTHER" id="PTHR30026">
    <property type="entry name" value="OUTER MEMBRANE PROTEIN TOLC"/>
    <property type="match status" value="1"/>
</dbReference>
<name>A0A8D5FIF6_9BACT</name>
<keyword evidence="10" id="KW-1185">Reference proteome</keyword>
<reference evidence="9" key="1">
    <citation type="submission" date="2020-09" db="EMBL/GenBank/DDBJ databases">
        <title>Desulfogranum mesoprofundum gen. nov., sp. nov., a novel mesophilic, sulfate-reducing chemolithoautotroph isolated from a deep-sea hydrothermal vent chimney in the Suiyo Seamount.</title>
        <authorList>
            <person name="Hashimoto Y."/>
            <person name="Nakagawa S."/>
        </authorList>
    </citation>
    <scope>NUCLEOTIDE SEQUENCE</scope>
    <source>
        <strain evidence="9">KT2</strain>
    </source>
</reference>
<protein>
    <recommendedName>
        <fullName evidence="11">TolC family protein</fullName>
    </recommendedName>
</protein>
<sequence>MENAVSFAVANNPDSFIAHKRIEEARTMIATAQSIDYPMVNLSAGYSQTNNPMYSFGNILNQGAFNQTIDFNDPGRTDNLNLKASIGYRVYNGGRTTAEIDAAKAATEMQKAGLASVHQRLAFEVIKTFHAIVQAKEMVKVRQEALDAIGAALDVANARFEAGDLLRSDLLNLELQQSRASENLIQSRHTLELTKRSFLNLLGLKEGEVKISTEDLAAQEIPVNIDGSSRQELKQLKAREKASLAELRKAESGRLPTVDAFASYQVDGGLVLEEGGNSWMAGLKMDYKLFDGDRTASMIAKARARLQEIRGLIRKTELAINLEIQQAELDYKQARKRVSVTEKMVLVAQEGIRLSRARFKEGVILASDLIDFEMRLSDALARRLAAKARYQVAIANLRKVAGLEQFPTTGE</sequence>
<dbReference type="InterPro" id="IPR051906">
    <property type="entry name" value="TolC-like"/>
</dbReference>
<comment type="subcellular location">
    <subcellularLocation>
        <location evidence="1">Cell outer membrane</location>
    </subcellularLocation>
</comment>
<dbReference type="GO" id="GO:1990281">
    <property type="term" value="C:efflux pump complex"/>
    <property type="evidence" value="ECO:0007669"/>
    <property type="project" value="TreeGrafter"/>
</dbReference>
<dbReference type="EMBL" id="AP024086">
    <property type="protein sequence ID" value="BCL61201.1"/>
    <property type="molecule type" value="Genomic_DNA"/>
</dbReference>
<dbReference type="KEGG" id="dbk:DGMP_18940"/>